<protein>
    <submittedName>
        <fullName evidence="4">Type III restriction protein res subunit</fullName>
    </submittedName>
</protein>
<dbReference type="InterPro" id="IPR001650">
    <property type="entry name" value="Helicase_C-like"/>
</dbReference>
<dbReference type="SUPFAM" id="SSF52540">
    <property type="entry name" value="P-loop containing nucleoside triphosphate hydrolases"/>
    <property type="match status" value="2"/>
</dbReference>
<evidence type="ECO:0000259" key="2">
    <source>
        <dbReference type="PROSITE" id="PS51192"/>
    </source>
</evidence>
<organism evidence="4 5">
    <name type="scientific">Oleidesulfovibrio alaskensis (strain ATCC BAA-1058 / DSM 17464 / G20)</name>
    <name type="common">Desulfovibrio alaskensis</name>
    <dbReference type="NCBI Taxonomy" id="207559"/>
    <lineage>
        <taxon>Bacteria</taxon>
        <taxon>Pseudomonadati</taxon>
        <taxon>Thermodesulfobacteriota</taxon>
        <taxon>Desulfovibrionia</taxon>
        <taxon>Desulfovibrionales</taxon>
        <taxon>Desulfovibrionaceae</taxon>
        <taxon>Oleidesulfovibrio</taxon>
    </lineage>
</organism>
<dbReference type="CDD" id="cd17926">
    <property type="entry name" value="DEXHc_RE"/>
    <property type="match status" value="1"/>
</dbReference>
<dbReference type="Pfam" id="PF04851">
    <property type="entry name" value="ResIII"/>
    <property type="match status" value="1"/>
</dbReference>
<dbReference type="PROSITE" id="PS51194">
    <property type="entry name" value="HELICASE_CTER"/>
    <property type="match status" value="1"/>
</dbReference>
<dbReference type="InterPro" id="IPR027417">
    <property type="entry name" value="P-loop_NTPase"/>
</dbReference>
<keyword evidence="1" id="KW-0175">Coiled coil</keyword>
<evidence type="ECO:0000259" key="3">
    <source>
        <dbReference type="PROSITE" id="PS51194"/>
    </source>
</evidence>
<dbReference type="EMBL" id="CP000112">
    <property type="protein sequence ID" value="ABB39290.1"/>
    <property type="molecule type" value="Genomic_DNA"/>
</dbReference>
<dbReference type="Gene3D" id="3.40.50.300">
    <property type="entry name" value="P-loop containing nucleotide triphosphate hydrolases"/>
    <property type="match status" value="2"/>
</dbReference>
<dbReference type="InterPro" id="IPR014001">
    <property type="entry name" value="Helicase_ATP-bd"/>
</dbReference>
<evidence type="ECO:0000256" key="1">
    <source>
        <dbReference type="SAM" id="Coils"/>
    </source>
</evidence>
<dbReference type="GO" id="GO:0005829">
    <property type="term" value="C:cytosol"/>
    <property type="evidence" value="ECO:0007669"/>
    <property type="project" value="TreeGrafter"/>
</dbReference>
<dbReference type="KEGG" id="dde:Dde_2493"/>
<dbReference type="CDD" id="cd18785">
    <property type="entry name" value="SF2_C"/>
    <property type="match status" value="1"/>
</dbReference>
<dbReference type="RefSeq" id="WP_011368352.1">
    <property type="nucleotide sequence ID" value="NC_007519.1"/>
</dbReference>
<accession>Q30YF6</accession>
<dbReference type="InterPro" id="IPR050742">
    <property type="entry name" value="Helicase_Restrict-Modif_Enz"/>
</dbReference>
<reference evidence="4 5" key="1">
    <citation type="journal article" date="2011" name="J. Bacteriol.">
        <title>Complete genome sequence and updated annotation of Desulfovibrio alaskensis G20.</title>
        <authorList>
            <person name="Hauser L.J."/>
            <person name="Land M.L."/>
            <person name="Brown S.D."/>
            <person name="Larimer F."/>
            <person name="Keller K.L."/>
            <person name="Rapp-Giles B.J."/>
            <person name="Price M.N."/>
            <person name="Lin M."/>
            <person name="Bruce D.C."/>
            <person name="Detter J.C."/>
            <person name="Tapia R."/>
            <person name="Han C.S."/>
            <person name="Goodwin L.A."/>
            <person name="Cheng J.F."/>
            <person name="Pitluck S."/>
            <person name="Copeland A."/>
            <person name="Lucas S."/>
            <person name="Nolan M."/>
            <person name="Lapidus A.L."/>
            <person name="Palumbo A.V."/>
            <person name="Wall J.D."/>
        </authorList>
    </citation>
    <scope>NUCLEOTIDE SEQUENCE [LARGE SCALE GENOMIC DNA]</scope>
    <source>
        <strain evidence="5">ATCC BAA 1058 / DSM 17464 / G20</strain>
    </source>
</reference>
<dbReference type="InterPro" id="IPR054347">
    <property type="entry name" value="TOTE_primase"/>
</dbReference>
<dbReference type="HOGENOM" id="CLU_011771_1_0_7"/>
<dbReference type="AlphaFoldDB" id="Q30YF6"/>
<dbReference type="SMART" id="SM00487">
    <property type="entry name" value="DEXDc"/>
    <property type="match status" value="1"/>
</dbReference>
<feature type="domain" description="Helicase ATP-binding" evidence="2">
    <location>
        <begin position="439"/>
        <end position="589"/>
    </location>
</feature>
<dbReference type="GO" id="GO:0003677">
    <property type="term" value="F:DNA binding"/>
    <property type="evidence" value="ECO:0007669"/>
    <property type="project" value="InterPro"/>
</dbReference>
<dbReference type="Pfam" id="PF22548">
    <property type="entry name" value="AEP-TOTE"/>
    <property type="match status" value="1"/>
</dbReference>
<feature type="domain" description="Helicase C-terminal" evidence="3">
    <location>
        <begin position="640"/>
        <end position="792"/>
    </location>
</feature>
<dbReference type="GO" id="GO:0016787">
    <property type="term" value="F:hydrolase activity"/>
    <property type="evidence" value="ECO:0007669"/>
    <property type="project" value="InterPro"/>
</dbReference>
<sequence>MVSDGEQEELRQLREENARLKKLLTQHGIAWEEPAIPELVPNPTESAPVPTHFTTDDKIALFRRLFRGREDVYPQRWESAKGTSGYSPACGNEWKPGICHKPRVKCGDCNQRQLLPVTDQVIYDHLAGKQTIGVYPLLSDDSCYFLAADFDEADWREDARAFMQSCRELAIPAALEISRSGNGAHAWIFFAEPVPAREARQLGAALISHTCDRTRQLSLTSYDRLFPNQDTMPKGGFGNLIALPLQKQPRELGRSIFVDEHLQPYPDQWAFLASIRPMSRRDLEDAILRASGGRHPLDVAFATEEEDSKPWQRPSPVPARINGPLPDSLTLVLANQIFIAKADLPQSLANRLIRLAAFQNPEFYKAQAMRLPVWNKPRIIGCAENYSQHIGLPRGCLDAVLDLLRENDIRPELQDERFFGRRVTAKFTGTLRKDQKAAVREMLKHEVGVLCAPTAFGKTVTAAALIARRKVSTLVLVHRTELLRQWQERLTGFLESPKGSLGVIGGGKKKPSGKIDIAVMQSLSRREDLGELLDQYGQIIIDECHHLSAFSFEAILKQAKAKFVVGLTATPIRRDGHQPIIFMQCGPIRHSAARPETAPAQLEVWPKVLPAPVIPPDSPIQDVFRILANDATRNRRIAGDVLAAYREGRKVLVLTERTDHLPLLQEALGDEVEHCFVLHGRLSKKQRTAVFAELDALDESAPRVLLATGRLIGEGFDHPPLDTLMLAMPISWKGTLQQYAGRLHREHADKQDVRIYDYAETDQPQLNRMWDKRQRGYRAMGYEIKPMETVVLGSGTNLK</sequence>
<gene>
    <name evidence="4" type="ordered locus">Dde_2493</name>
</gene>
<proteinExistence type="predicted"/>
<dbReference type="PROSITE" id="PS51192">
    <property type="entry name" value="HELICASE_ATP_BIND_1"/>
    <property type="match status" value="1"/>
</dbReference>
<dbReference type="STRING" id="207559.Dde_2493"/>
<dbReference type="InterPro" id="IPR006935">
    <property type="entry name" value="Helicase/UvrB_N"/>
</dbReference>
<dbReference type="eggNOG" id="COG4951">
    <property type="taxonomic scope" value="Bacteria"/>
</dbReference>
<evidence type="ECO:0000313" key="5">
    <source>
        <dbReference type="Proteomes" id="UP000002710"/>
    </source>
</evidence>
<dbReference type="Pfam" id="PF00271">
    <property type="entry name" value="Helicase_C"/>
    <property type="match status" value="1"/>
</dbReference>
<dbReference type="Proteomes" id="UP000002710">
    <property type="component" value="Chromosome"/>
</dbReference>
<name>Q30YF6_OLEA2</name>
<keyword evidence="5" id="KW-1185">Reference proteome</keyword>
<dbReference type="PANTHER" id="PTHR47396:SF1">
    <property type="entry name" value="ATP-DEPENDENT HELICASE IRC3-RELATED"/>
    <property type="match status" value="1"/>
</dbReference>
<feature type="coiled-coil region" evidence="1">
    <location>
        <begin position="3"/>
        <end position="30"/>
    </location>
</feature>
<dbReference type="eggNOG" id="COG1061">
    <property type="taxonomic scope" value="Bacteria"/>
</dbReference>
<evidence type="ECO:0000313" key="4">
    <source>
        <dbReference type="EMBL" id="ABB39290.1"/>
    </source>
</evidence>
<dbReference type="PANTHER" id="PTHR47396">
    <property type="entry name" value="TYPE I RESTRICTION ENZYME ECOKI R PROTEIN"/>
    <property type="match status" value="1"/>
</dbReference>
<dbReference type="GO" id="GO:0005524">
    <property type="term" value="F:ATP binding"/>
    <property type="evidence" value="ECO:0007669"/>
    <property type="project" value="InterPro"/>
</dbReference>